<evidence type="ECO:0000259" key="10">
    <source>
        <dbReference type="Pfam" id="PF00361"/>
    </source>
</evidence>
<keyword evidence="7 9" id="KW-0472">Membrane</keyword>
<accession>A0A4R1R8H4</accession>
<dbReference type="OrthoDB" id="9807568at2"/>
<evidence type="ECO:0000256" key="2">
    <source>
        <dbReference type="ARBA" id="ARBA00008483"/>
    </source>
</evidence>
<evidence type="ECO:0000313" key="13">
    <source>
        <dbReference type="Proteomes" id="UP000295008"/>
    </source>
</evidence>
<feature type="domain" description="NADH-Ubiquinone oxidoreductase (complex I) chain 5 N-terminal" evidence="11">
    <location>
        <begin position="58"/>
        <end position="91"/>
    </location>
</feature>
<dbReference type="GO" id="GO:0008137">
    <property type="term" value="F:NADH dehydrogenase (ubiquinone) activity"/>
    <property type="evidence" value="ECO:0007669"/>
    <property type="project" value="InterPro"/>
</dbReference>
<dbReference type="Proteomes" id="UP000295008">
    <property type="component" value="Unassembled WGS sequence"/>
</dbReference>
<evidence type="ECO:0000256" key="8">
    <source>
        <dbReference type="RuleBase" id="RU000320"/>
    </source>
</evidence>
<feature type="transmembrane region" description="Helical" evidence="9">
    <location>
        <begin position="311"/>
        <end position="331"/>
    </location>
</feature>
<feature type="transmembrane region" description="Helical" evidence="9">
    <location>
        <begin position="450"/>
        <end position="469"/>
    </location>
</feature>
<dbReference type="InterPro" id="IPR003918">
    <property type="entry name" value="NADH_UbQ_OxRdtase"/>
</dbReference>
<keyword evidence="5 9" id="KW-1133">Transmembrane helix</keyword>
<keyword evidence="6" id="KW-0560">Oxidoreductase</keyword>
<protein>
    <submittedName>
        <fullName evidence="12">Hydrogenase-4 component F</fullName>
    </submittedName>
</protein>
<dbReference type="PANTHER" id="PTHR42682:SF5">
    <property type="entry name" value="HYDROGENASE-4 COMPONENT F"/>
    <property type="match status" value="1"/>
</dbReference>
<dbReference type="AlphaFoldDB" id="A0A4R1R8H4"/>
<evidence type="ECO:0000256" key="1">
    <source>
        <dbReference type="ARBA" id="ARBA00004651"/>
    </source>
</evidence>
<evidence type="ECO:0000313" key="12">
    <source>
        <dbReference type="EMBL" id="TCL61849.1"/>
    </source>
</evidence>
<keyword evidence="4 8" id="KW-0812">Transmembrane</keyword>
<dbReference type="EMBL" id="SLUN01000031">
    <property type="protein sequence ID" value="TCL61849.1"/>
    <property type="molecule type" value="Genomic_DNA"/>
</dbReference>
<comment type="caution">
    <text evidence="12">The sequence shown here is derived from an EMBL/GenBank/DDBJ whole genome shotgun (WGS) entry which is preliminary data.</text>
</comment>
<dbReference type="GO" id="GO:0042773">
    <property type="term" value="P:ATP synthesis coupled electron transport"/>
    <property type="evidence" value="ECO:0007669"/>
    <property type="project" value="InterPro"/>
</dbReference>
<feature type="transmembrane region" description="Helical" evidence="9">
    <location>
        <begin position="104"/>
        <end position="129"/>
    </location>
</feature>
<evidence type="ECO:0000256" key="4">
    <source>
        <dbReference type="ARBA" id="ARBA00022692"/>
    </source>
</evidence>
<feature type="transmembrane region" description="Helical" evidence="9">
    <location>
        <begin position="155"/>
        <end position="177"/>
    </location>
</feature>
<feature type="transmembrane region" description="Helical" evidence="9">
    <location>
        <begin position="411"/>
        <end position="429"/>
    </location>
</feature>
<evidence type="ECO:0000256" key="3">
    <source>
        <dbReference type="ARBA" id="ARBA00022475"/>
    </source>
</evidence>
<dbReference type="GO" id="GO:0005886">
    <property type="term" value="C:plasma membrane"/>
    <property type="evidence" value="ECO:0007669"/>
    <property type="project" value="UniProtKB-SubCell"/>
</dbReference>
<evidence type="ECO:0000259" key="11">
    <source>
        <dbReference type="Pfam" id="PF00662"/>
    </source>
</evidence>
<keyword evidence="13" id="KW-1185">Reference proteome</keyword>
<gene>
    <name evidence="12" type="ORF">EDC14_103118</name>
</gene>
<evidence type="ECO:0000256" key="6">
    <source>
        <dbReference type="ARBA" id="ARBA00023002"/>
    </source>
</evidence>
<name>A0A4R1R8H4_HYDET</name>
<feature type="transmembrane region" description="Helical" evidence="9">
    <location>
        <begin position="56"/>
        <end position="84"/>
    </location>
</feature>
<feature type="transmembrane region" description="Helical" evidence="9">
    <location>
        <begin position="365"/>
        <end position="391"/>
    </location>
</feature>
<feature type="transmembrane region" description="Helical" evidence="9">
    <location>
        <begin position="277"/>
        <end position="299"/>
    </location>
</feature>
<dbReference type="GO" id="GO:0016491">
    <property type="term" value="F:oxidoreductase activity"/>
    <property type="evidence" value="ECO:0007669"/>
    <property type="project" value="UniProtKB-KW"/>
</dbReference>
<comment type="subcellular location">
    <subcellularLocation>
        <location evidence="1">Cell membrane</location>
        <topology evidence="1">Multi-pass membrane protein</topology>
    </subcellularLocation>
    <subcellularLocation>
        <location evidence="8">Membrane</location>
        <topology evidence="8">Multi-pass membrane protein</topology>
    </subcellularLocation>
</comment>
<feature type="transmembrane region" description="Helical" evidence="9">
    <location>
        <begin position="24"/>
        <end position="44"/>
    </location>
</feature>
<feature type="transmembrane region" description="Helical" evidence="9">
    <location>
        <begin position="243"/>
        <end position="265"/>
    </location>
</feature>
<sequence length="490" mass="52658">MEMGLFILAPVVLAAAAFVKQRWLLHVTAAVHLLLAVQAGLAAARIARVKVWAEGFWYLDSLSALFLLVVAVVSLVISLFAVGYYSREWRRGELSGRRLAEYLFWYNLLLAAMYLVVLTANLGILWVAVEATTVTSVLLVGFEAKRAATEAAWKYLLICSVGIIFALLGIMFLYFAALPALGTAGGGAALDWSQLAALAARLDPGLAKLAFIFILIGFGTKVGFAPLHTWLPDAHSQAPTPVSAVLSGVLLNCALYGIIRVASIIRAGTGGGFVDQFLTFFGLFSIAAVIPFILIQYDLKRLLAYSSVENMGIIAFGLGLGGKWAVIGSLLQMANHALTKSSLFLSAGEVVQVFGSKRLHRMKGLMAAAPGLGTVFYAGLLAITGFPPFAIFFSKLTIVYGGLQRGSYGPSLLFLLLLLVICGGLFYYFSRILQGTPSPKRFLTPRKENWATVLVLGLPLGIMLALGFYQPPVWRALIGEAARIIGGKMP</sequence>
<reference evidence="12 13" key="1">
    <citation type="submission" date="2019-03" db="EMBL/GenBank/DDBJ databases">
        <title>Genomic Encyclopedia of Type Strains, Phase IV (KMG-IV): sequencing the most valuable type-strain genomes for metagenomic binning, comparative biology and taxonomic classification.</title>
        <authorList>
            <person name="Goeker M."/>
        </authorList>
    </citation>
    <scope>NUCLEOTIDE SEQUENCE [LARGE SCALE GENOMIC DNA]</scope>
    <source>
        <strain evidence="12 13">LX-B</strain>
    </source>
</reference>
<dbReference type="PRINTS" id="PR01437">
    <property type="entry name" value="NUOXDRDTASE4"/>
</dbReference>
<dbReference type="InterPro" id="IPR001750">
    <property type="entry name" value="ND/Mrp_TM"/>
</dbReference>
<evidence type="ECO:0000256" key="7">
    <source>
        <dbReference type="ARBA" id="ARBA00023136"/>
    </source>
</evidence>
<dbReference type="Pfam" id="PF00662">
    <property type="entry name" value="Proton_antipo_N"/>
    <property type="match status" value="1"/>
</dbReference>
<dbReference type="RefSeq" id="WP_132016097.1">
    <property type="nucleotide sequence ID" value="NZ_SLUN01000031.1"/>
</dbReference>
<feature type="transmembrane region" description="Helical" evidence="9">
    <location>
        <begin position="183"/>
        <end position="202"/>
    </location>
</feature>
<dbReference type="PANTHER" id="PTHR42682">
    <property type="entry name" value="HYDROGENASE-4 COMPONENT F"/>
    <property type="match status" value="1"/>
</dbReference>
<organism evidence="12 13">
    <name type="scientific">Hydrogenispora ethanolica</name>
    <dbReference type="NCBI Taxonomy" id="1082276"/>
    <lineage>
        <taxon>Bacteria</taxon>
        <taxon>Bacillati</taxon>
        <taxon>Bacillota</taxon>
        <taxon>Hydrogenispora</taxon>
    </lineage>
</organism>
<feature type="transmembrane region" description="Helical" evidence="9">
    <location>
        <begin position="209"/>
        <end position="231"/>
    </location>
</feature>
<dbReference type="InterPro" id="IPR052175">
    <property type="entry name" value="ComplexI-like_HydComp"/>
</dbReference>
<feature type="domain" description="NADH:quinone oxidoreductase/Mrp antiporter transmembrane" evidence="10">
    <location>
        <begin position="121"/>
        <end position="413"/>
    </location>
</feature>
<evidence type="ECO:0000256" key="9">
    <source>
        <dbReference type="SAM" id="Phobius"/>
    </source>
</evidence>
<evidence type="ECO:0000256" key="5">
    <source>
        <dbReference type="ARBA" id="ARBA00022989"/>
    </source>
</evidence>
<comment type="similarity">
    <text evidence="2">Belongs to the CPA3 antiporters (TC 2.A.63) subunit A family.</text>
</comment>
<keyword evidence="3" id="KW-1003">Cell membrane</keyword>
<proteinExistence type="inferred from homology"/>
<dbReference type="Pfam" id="PF00361">
    <property type="entry name" value="Proton_antipo_M"/>
    <property type="match status" value="1"/>
</dbReference>
<dbReference type="InterPro" id="IPR001516">
    <property type="entry name" value="Proton_antipo_N"/>
</dbReference>